<dbReference type="OrthoDB" id="9773582at2"/>
<organism evidence="3 4">
    <name type="scientific">Pedobacter psychroterrae</name>
    <dbReference type="NCBI Taxonomy" id="2530453"/>
    <lineage>
        <taxon>Bacteria</taxon>
        <taxon>Pseudomonadati</taxon>
        <taxon>Bacteroidota</taxon>
        <taxon>Sphingobacteriia</taxon>
        <taxon>Sphingobacteriales</taxon>
        <taxon>Sphingobacteriaceae</taxon>
        <taxon>Pedobacter</taxon>
    </lineage>
</organism>
<evidence type="ECO:0000313" key="4">
    <source>
        <dbReference type="Proteomes" id="UP000293347"/>
    </source>
</evidence>
<dbReference type="EMBL" id="SJSL01000002">
    <property type="protein sequence ID" value="TCD01837.1"/>
    <property type="molecule type" value="Genomic_DNA"/>
</dbReference>
<name>A0A4V2MLF4_9SPHI</name>
<feature type="domain" description="Phosphatidic acid phosphatase type 2/haloperoxidase" evidence="2">
    <location>
        <begin position="116"/>
        <end position="217"/>
    </location>
</feature>
<proteinExistence type="predicted"/>
<evidence type="ECO:0000313" key="3">
    <source>
        <dbReference type="EMBL" id="TCD01837.1"/>
    </source>
</evidence>
<dbReference type="Gene3D" id="1.20.144.10">
    <property type="entry name" value="Phosphatidic acid phosphatase type 2/haloperoxidase"/>
    <property type="match status" value="1"/>
</dbReference>
<gene>
    <name evidence="3" type="ORF">EZ437_12480</name>
</gene>
<dbReference type="CDD" id="cd03394">
    <property type="entry name" value="PAP2_like_5"/>
    <property type="match status" value="1"/>
</dbReference>
<keyword evidence="4" id="KW-1185">Reference proteome</keyword>
<dbReference type="Proteomes" id="UP000293347">
    <property type="component" value="Unassembled WGS sequence"/>
</dbReference>
<protein>
    <submittedName>
        <fullName evidence="3">Phosphatase PAP2 family protein</fullName>
    </submittedName>
</protein>
<feature type="transmembrane region" description="Helical" evidence="1">
    <location>
        <begin position="42"/>
        <end position="60"/>
    </location>
</feature>
<keyword evidence="1" id="KW-0472">Membrane</keyword>
<sequence length="254" mass="27990">MRISEIRREFSIISFLFTLVASNCAAQNKDSLAASGYHPKAAAFVFPAAFIGYGLVSLAGKNPVRSLDLTTENELQEDHPLFAAHADNYLQFAPAAVVFGLHLAGVKTRHRIGDAVGIYLMSIAIMTGSVTAMKHITKRERPDHSVFNSFPSGHTATVFASAEFLKQEYGEQYPWLEYAGYAVATTTGALRMYNNRHWLSDVVAGAGFGILSTKLSYILYPQVRKLINGRHSFAFNLMPSYRDGKAGFYLCGNF</sequence>
<feature type="transmembrane region" description="Helical" evidence="1">
    <location>
        <begin position="202"/>
        <end position="220"/>
    </location>
</feature>
<keyword evidence="1" id="KW-0812">Transmembrane</keyword>
<dbReference type="AlphaFoldDB" id="A0A4V2MLF4"/>
<dbReference type="SUPFAM" id="SSF48317">
    <property type="entry name" value="Acid phosphatase/Vanadium-dependent haloperoxidase"/>
    <property type="match status" value="1"/>
</dbReference>
<keyword evidence="1" id="KW-1133">Transmembrane helix</keyword>
<evidence type="ECO:0000259" key="2">
    <source>
        <dbReference type="SMART" id="SM00014"/>
    </source>
</evidence>
<dbReference type="Pfam" id="PF01569">
    <property type="entry name" value="PAP2"/>
    <property type="match status" value="1"/>
</dbReference>
<dbReference type="SMART" id="SM00014">
    <property type="entry name" value="acidPPc"/>
    <property type="match status" value="1"/>
</dbReference>
<dbReference type="InterPro" id="IPR036938">
    <property type="entry name" value="PAP2/HPO_sf"/>
</dbReference>
<accession>A0A4V2MLF4</accession>
<dbReference type="PANTHER" id="PTHR14969">
    <property type="entry name" value="SPHINGOSINE-1-PHOSPHATE PHOSPHOHYDROLASE"/>
    <property type="match status" value="1"/>
</dbReference>
<comment type="caution">
    <text evidence="3">The sequence shown here is derived from an EMBL/GenBank/DDBJ whole genome shotgun (WGS) entry which is preliminary data.</text>
</comment>
<evidence type="ECO:0000256" key="1">
    <source>
        <dbReference type="SAM" id="Phobius"/>
    </source>
</evidence>
<dbReference type="PANTHER" id="PTHR14969:SF13">
    <property type="entry name" value="AT30094P"/>
    <property type="match status" value="1"/>
</dbReference>
<reference evidence="3 4" key="1">
    <citation type="submission" date="2019-02" db="EMBL/GenBank/DDBJ databases">
        <title>Pedobacter sp. RP-1-14 sp. nov., isolated from Arctic soil.</title>
        <authorList>
            <person name="Dahal R.H."/>
        </authorList>
    </citation>
    <scope>NUCLEOTIDE SEQUENCE [LARGE SCALE GENOMIC DNA]</scope>
    <source>
        <strain evidence="3 4">RP-1-14</strain>
    </source>
</reference>
<dbReference type="InterPro" id="IPR000326">
    <property type="entry name" value="PAP2/HPO"/>
</dbReference>
<feature type="transmembrane region" description="Helical" evidence="1">
    <location>
        <begin position="116"/>
        <end position="136"/>
    </location>
</feature>